<comment type="subcellular location">
    <subcellularLocation>
        <location evidence="1">Cell membrane</location>
        <topology evidence="1">Multi-pass membrane protein</topology>
    </subcellularLocation>
</comment>
<protein>
    <submittedName>
        <fullName evidence="9">SHOCT domain-containing protein</fullName>
    </submittedName>
</protein>
<proteinExistence type="predicted"/>
<name>A0A6N7KI50_9ACTN</name>
<accession>A0A6N7KI50</accession>
<evidence type="ECO:0000256" key="4">
    <source>
        <dbReference type="ARBA" id="ARBA00022989"/>
    </source>
</evidence>
<evidence type="ECO:0000313" key="10">
    <source>
        <dbReference type="Proteomes" id="UP000450000"/>
    </source>
</evidence>
<evidence type="ECO:0000256" key="1">
    <source>
        <dbReference type="ARBA" id="ARBA00004651"/>
    </source>
</evidence>
<dbReference type="GO" id="GO:0005886">
    <property type="term" value="C:plasma membrane"/>
    <property type="evidence" value="ECO:0007669"/>
    <property type="project" value="UniProtKB-SubCell"/>
</dbReference>
<dbReference type="Proteomes" id="UP000450000">
    <property type="component" value="Unassembled WGS sequence"/>
</dbReference>
<organism evidence="9 10">
    <name type="scientific">Streptomyces kaniharaensis</name>
    <dbReference type="NCBI Taxonomy" id="212423"/>
    <lineage>
        <taxon>Bacteria</taxon>
        <taxon>Bacillati</taxon>
        <taxon>Actinomycetota</taxon>
        <taxon>Actinomycetes</taxon>
        <taxon>Kitasatosporales</taxon>
        <taxon>Streptomycetaceae</taxon>
        <taxon>Streptomyces</taxon>
    </lineage>
</organism>
<keyword evidence="4 6" id="KW-1133">Transmembrane helix</keyword>
<keyword evidence="3 6" id="KW-0812">Transmembrane</keyword>
<dbReference type="OrthoDB" id="7596142at2"/>
<feature type="transmembrane region" description="Helical" evidence="6">
    <location>
        <begin position="50"/>
        <end position="69"/>
    </location>
</feature>
<dbReference type="AlphaFoldDB" id="A0A6N7KI50"/>
<feature type="domain" description="SHOCT" evidence="7">
    <location>
        <begin position="148"/>
        <end position="175"/>
    </location>
</feature>
<keyword evidence="2" id="KW-1003">Cell membrane</keyword>
<evidence type="ECO:0000259" key="7">
    <source>
        <dbReference type="Pfam" id="PF09851"/>
    </source>
</evidence>
<evidence type="ECO:0000259" key="8">
    <source>
        <dbReference type="Pfam" id="PF13396"/>
    </source>
</evidence>
<evidence type="ECO:0000256" key="5">
    <source>
        <dbReference type="ARBA" id="ARBA00023136"/>
    </source>
</evidence>
<feature type="transmembrane region" description="Helical" evidence="6">
    <location>
        <begin position="89"/>
        <end position="109"/>
    </location>
</feature>
<dbReference type="Pfam" id="PF09851">
    <property type="entry name" value="SHOCT"/>
    <property type="match status" value="1"/>
</dbReference>
<reference evidence="9 10" key="1">
    <citation type="submission" date="2019-09" db="EMBL/GenBank/DDBJ databases">
        <title>Genome Sequences of Streptomyces kaniharaensis ATCC 21070.</title>
        <authorList>
            <person name="Zhu W."/>
            <person name="De Crecy-Lagard V."/>
            <person name="Richards N.G."/>
        </authorList>
    </citation>
    <scope>NUCLEOTIDE SEQUENCE [LARGE SCALE GENOMIC DNA]</scope>
    <source>
        <strain evidence="9 10">SF-557</strain>
    </source>
</reference>
<dbReference type="Pfam" id="PF13396">
    <property type="entry name" value="PLDc_N"/>
    <property type="match status" value="1"/>
</dbReference>
<gene>
    <name evidence="9" type="ORF">F7Q99_01845</name>
</gene>
<evidence type="ECO:0000313" key="9">
    <source>
        <dbReference type="EMBL" id="MQS11056.1"/>
    </source>
</evidence>
<evidence type="ECO:0000256" key="3">
    <source>
        <dbReference type="ARBA" id="ARBA00022692"/>
    </source>
</evidence>
<dbReference type="EMBL" id="WBOF01000001">
    <property type="protein sequence ID" value="MQS11056.1"/>
    <property type="molecule type" value="Genomic_DNA"/>
</dbReference>
<keyword evidence="10" id="KW-1185">Reference proteome</keyword>
<feature type="domain" description="Cardiolipin synthase N-terminal" evidence="8">
    <location>
        <begin position="64"/>
        <end position="110"/>
    </location>
</feature>
<dbReference type="InterPro" id="IPR018649">
    <property type="entry name" value="SHOCT"/>
</dbReference>
<dbReference type="InterPro" id="IPR027379">
    <property type="entry name" value="CLS_N"/>
</dbReference>
<evidence type="ECO:0000256" key="6">
    <source>
        <dbReference type="SAM" id="Phobius"/>
    </source>
</evidence>
<sequence length="176" mass="19756">MVVESDTQLPARGPSASGWPLGRLRSADRAPAAFSGEAIDVRRLAVDYPLLDIFFTTMWLFLWIMWFFLLFRVFGDLFGDDTLSGWGKAGWTVFVLVLPFLGVFVYLIARGKGMGKREYQQAAEAEQQFRAYVRETAAEAKAPSGHVDELARLADLRNRGDITDDEYQRAKAIVLG</sequence>
<evidence type="ECO:0000256" key="2">
    <source>
        <dbReference type="ARBA" id="ARBA00022475"/>
    </source>
</evidence>
<keyword evidence="5 6" id="KW-0472">Membrane</keyword>
<comment type="caution">
    <text evidence="9">The sequence shown here is derived from an EMBL/GenBank/DDBJ whole genome shotgun (WGS) entry which is preliminary data.</text>
</comment>